<keyword evidence="2" id="KW-1185">Reference proteome</keyword>
<protein>
    <submittedName>
        <fullName evidence="1">Uncharacterized protein</fullName>
    </submittedName>
</protein>
<dbReference type="KEGG" id="vg:56214428"/>
<name>A0A4D6DRR6_9CAUD</name>
<dbReference type="Proteomes" id="UP000297040">
    <property type="component" value="Segment"/>
</dbReference>
<organism evidence="1 2">
    <name type="scientific">Enterococcus phage vB_EfaP_Ef7.2</name>
    <dbReference type="NCBI Taxonomy" id="2546618"/>
    <lineage>
        <taxon>Viruses</taxon>
        <taxon>Duplodnaviria</taxon>
        <taxon>Heunggongvirae</taxon>
        <taxon>Uroviricota</taxon>
        <taxon>Caudoviricetes</taxon>
        <taxon>Rountreeviridae</taxon>
        <taxon>Sarlesvirinae</taxon>
        <taxon>Copernicusvirus</taxon>
        <taxon>Copernicusvirus Ef72</taxon>
    </lineage>
</organism>
<dbReference type="GeneID" id="56214428"/>
<accession>A0A4D6DRR6</accession>
<dbReference type="RefSeq" id="YP_009908863.1">
    <property type="nucleotide sequence ID" value="NC_049934.1"/>
</dbReference>
<dbReference type="EMBL" id="MK721183">
    <property type="protein sequence ID" value="QBZ69023.1"/>
    <property type="molecule type" value="Genomic_DNA"/>
</dbReference>
<evidence type="ECO:0000313" key="1">
    <source>
        <dbReference type="EMBL" id="QBZ69023.1"/>
    </source>
</evidence>
<evidence type="ECO:0000313" key="2">
    <source>
        <dbReference type="Proteomes" id="UP000297040"/>
    </source>
</evidence>
<proteinExistence type="predicted"/>
<reference evidence="1 2" key="1">
    <citation type="submission" date="2019-03" db="EMBL/GenBank/DDBJ databases">
        <title>Bacteriophages that Target Cytolytic Enterococcus faecalis Reduce Features of Ethanol-induced Liver Disease.</title>
        <authorList>
            <person name="Fouts D.E."/>
            <person name="Duan Y."/>
            <person name="White R.C."/>
            <person name="Nguyen K."/>
            <person name="Singh I."/>
            <person name="Schnabl B."/>
        </authorList>
    </citation>
    <scope>NUCLEOTIDE SEQUENCE [LARGE SCALE GENOMIC DNA]</scope>
</reference>
<sequence length="70" mass="8702">MLYKWVEEGTRFNNKNYHFSMWNDEVYNNVVVRCTYGSYSTQVMFSTDEERFIYESLDEMKELLYRHSYI</sequence>